<protein>
    <submittedName>
        <fullName evidence="2">Unannotated protein</fullName>
    </submittedName>
</protein>
<dbReference type="EMBL" id="CAEZTM010000011">
    <property type="protein sequence ID" value="CAB4565522.1"/>
    <property type="molecule type" value="Genomic_DNA"/>
</dbReference>
<evidence type="ECO:0000313" key="2">
    <source>
        <dbReference type="EMBL" id="CAB4634036.1"/>
    </source>
</evidence>
<name>A0A6J6JAY4_9ZZZZ</name>
<dbReference type="Pfam" id="PF11305">
    <property type="entry name" value="DUF3107"/>
    <property type="match status" value="1"/>
</dbReference>
<gene>
    <name evidence="1" type="ORF">UFOPK1684_00396</name>
    <name evidence="2" type="ORF">UFOPK2158_00058</name>
</gene>
<accession>A0A6J6JAY4</accession>
<organism evidence="2">
    <name type="scientific">freshwater metagenome</name>
    <dbReference type="NCBI Taxonomy" id="449393"/>
    <lineage>
        <taxon>unclassified sequences</taxon>
        <taxon>metagenomes</taxon>
        <taxon>ecological metagenomes</taxon>
    </lineage>
</organism>
<sequence>MSYARDVEIRIGIVNTARELVIQTTQSTPELETAIATALADDKGTLRLEDEKGHIFVVASRTLAFVEIGEEKSRKVGFAP</sequence>
<evidence type="ECO:0000313" key="1">
    <source>
        <dbReference type="EMBL" id="CAB4565522.1"/>
    </source>
</evidence>
<dbReference type="InterPro" id="IPR021456">
    <property type="entry name" value="DUF3107"/>
</dbReference>
<proteinExistence type="predicted"/>
<dbReference type="AlphaFoldDB" id="A0A6J6JAY4"/>
<reference evidence="2" key="1">
    <citation type="submission" date="2020-05" db="EMBL/GenBank/DDBJ databases">
        <authorList>
            <person name="Chiriac C."/>
            <person name="Salcher M."/>
            <person name="Ghai R."/>
            <person name="Kavagutti S V."/>
        </authorList>
    </citation>
    <scope>NUCLEOTIDE SEQUENCE</scope>
</reference>
<dbReference type="EMBL" id="CAEZVY010000004">
    <property type="protein sequence ID" value="CAB4634036.1"/>
    <property type="molecule type" value="Genomic_DNA"/>
</dbReference>